<protein>
    <submittedName>
        <fullName evidence="2">Cyclic nucleotide-binding domain-containing protein</fullName>
    </submittedName>
</protein>
<organism evidence="2 3">
    <name type="scientific">Desulfobotulus pelophilus</name>
    <dbReference type="NCBI Taxonomy" id="2823377"/>
    <lineage>
        <taxon>Bacteria</taxon>
        <taxon>Pseudomonadati</taxon>
        <taxon>Thermodesulfobacteriota</taxon>
        <taxon>Desulfobacteria</taxon>
        <taxon>Desulfobacterales</taxon>
        <taxon>Desulfobacteraceae</taxon>
        <taxon>Desulfobotulus</taxon>
    </lineage>
</organism>
<sequence length="164" mass="18123">MLTTDSLAHYPILEKLSTQEVEQVLPICQEVHFDEGQTIYREGDAAETFFLLKSGTVLLEQRIHKTMVVTVGTLKPGAAFGLTAILDQTGYSLDAVSADACELIMINGPALMDLFEKNSSIGYKMIRATVTIIQNRLSQRTQQFVRSIATHPDIYALKEEAVSS</sequence>
<dbReference type="InterPro" id="IPR050397">
    <property type="entry name" value="Env_Response_Regulators"/>
</dbReference>
<dbReference type="InterPro" id="IPR000595">
    <property type="entry name" value="cNMP-bd_dom"/>
</dbReference>
<dbReference type="RefSeq" id="WP_265425669.1">
    <property type="nucleotide sequence ID" value="NZ_JAPFPW010000015.1"/>
</dbReference>
<evidence type="ECO:0000259" key="1">
    <source>
        <dbReference type="PROSITE" id="PS50042"/>
    </source>
</evidence>
<reference evidence="2 3" key="1">
    <citation type="submission" date="2022-11" db="EMBL/GenBank/DDBJ databases">
        <title>Desulfobotulus tamanensis H1 sp. nov. - anaerobic, alkaliphilic, sulphate reducing bacterium isolated from terrestrial mud volcano.</title>
        <authorList>
            <person name="Frolova A."/>
            <person name="Merkel A.Y."/>
            <person name="Slobodkin A.I."/>
        </authorList>
    </citation>
    <scope>NUCLEOTIDE SEQUENCE [LARGE SCALE GENOMIC DNA]</scope>
    <source>
        <strain evidence="2 3">H1</strain>
    </source>
</reference>
<keyword evidence="3" id="KW-1185">Reference proteome</keyword>
<name>A0ABT3NC56_9BACT</name>
<feature type="domain" description="Cyclic nucleotide-binding" evidence="1">
    <location>
        <begin position="12"/>
        <end position="126"/>
    </location>
</feature>
<dbReference type="CDD" id="cd00038">
    <property type="entry name" value="CAP_ED"/>
    <property type="match status" value="1"/>
</dbReference>
<dbReference type="InterPro" id="IPR018490">
    <property type="entry name" value="cNMP-bd_dom_sf"/>
</dbReference>
<accession>A0ABT3NC56</accession>
<dbReference type="InterPro" id="IPR014710">
    <property type="entry name" value="RmlC-like_jellyroll"/>
</dbReference>
<evidence type="ECO:0000313" key="2">
    <source>
        <dbReference type="EMBL" id="MCW7754756.1"/>
    </source>
</evidence>
<evidence type="ECO:0000313" key="3">
    <source>
        <dbReference type="Proteomes" id="UP001209681"/>
    </source>
</evidence>
<proteinExistence type="predicted"/>
<dbReference type="PANTHER" id="PTHR24567:SF26">
    <property type="entry name" value="REGULATORY PROTEIN YEIL"/>
    <property type="match status" value="1"/>
</dbReference>
<gene>
    <name evidence="2" type="ORF">OOT00_12265</name>
</gene>
<dbReference type="EMBL" id="JAPFPW010000015">
    <property type="protein sequence ID" value="MCW7754756.1"/>
    <property type="molecule type" value="Genomic_DNA"/>
</dbReference>
<dbReference type="Pfam" id="PF00027">
    <property type="entry name" value="cNMP_binding"/>
    <property type="match status" value="1"/>
</dbReference>
<dbReference type="PROSITE" id="PS50042">
    <property type="entry name" value="CNMP_BINDING_3"/>
    <property type="match status" value="1"/>
</dbReference>
<dbReference type="SMART" id="SM00100">
    <property type="entry name" value="cNMP"/>
    <property type="match status" value="1"/>
</dbReference>
<comment type="caution">
    <text evidence="2">The sequence shown here is derived from an EMBL/GenBank/DDBJ whole genome shotgun (WGS) entry which is preliminary data.</text>
</comment>
<dbReference type="Proteomes" id="UP001209681">
    <property type="component" value="Unassembled WGS sequence"/>
</dbReference>
<dbReference type="Gene3D" id="2.60.120.10">
    <property type="entry name" value="Jelly Rolls"/>
    <property type="match status" value="1"/>
</dbReference>
<dbReference type="SUPFAM" id="SSF51206">
    <property type="entry name" value="cAMP-binding domain-like"/>
    <property type="match status" value="1"/>
</dbReference>
<dbReference type="PANTHER" id="PTHR24567">
    <property type="entry name" value="CRP FAMILY TRANSCRIPTIONAL REGULATORY PROTEIN"/>
    <property type="match status" value="1"/>
</dbReference>